<evidence type="ECO:0000256" key="2">
    <source>
        <dbReference type="ARBA" id="ARBA00022801"/>
    </source>
</evidence>
<dbReference type="EMBL" id="MHLN01000014">
    <property type="protein sequence ID" value="OGZ11871.1"/>
    <property type="molecule type" value="Genomic_DNA"/>
</dbReference>
<organism evidence="3 4">
    <name type="scientific">Candidatus Lloydbacteria bacterium RIFCSPHIGHO2_02_FULL_51_22</name>
    <dbReference type="NCBI Taxonomy" id="1798663"/>
    <lineage>
        <taxon>Bacteria</taxon>
        <taxon>Candidatus Lloydiibacteriota</taxon>
    </lineage>
</organism>
<evidence type="ECO:0000313" key="4">
    <source>
        <dbReference type="Proteomes" id="UP000178099"/>
    </source>
</evidence>
<evidence type="ECO:0000256" key="1">
    <source>
        <dbReference type="ARBA" id="ARBA00008023"/>
    </source>
</evidence>
<reference evidence="3 4" key="1">
    <citation type="journal article" date="2016" name="Nat. Commun.">
        <title>Thousands of microbial genomes shed light on interconnected biogeochemical processes in an aquifer system.</title>
        <authorList>
            <person name="Anantharaman K."/>
            <person name="Brown C.T."/>
            <person name="Hug L.A."/>
            <person name="Sharon I."/>
            <person name="Castelle C.J."/>
            <person name="Probst A.J."/>
            <person name="Thomas B.C."/>
            <person name="Singh A."/>
            <person name="Wilkins M.J."/>
            <person name="Karaoz U."/>
            <person name="Brodie E.L."/>
            <person name="Williams K.H."/>
            <person name="Hubbard S.S."/>
            <person name="Banfield J.F."/>
        </authorList>
    </citation>
    <scope>NUCLEOTIDE SEQUENCE [LARGE SCALE GENOMIC DNA]</scope>
</reference>
<dbReference type="Pfam" id="PF01725">
    <property type="entry name" value="Ham1p_like"/>
    <property type="match status" value="1"/>
</dbReference>
<accession>A0A1G2DFZ1</accession>
<dbReference type="AlphaFoldDB" id="A0A1G2DFZ1"/>
<dbReference type="PANTHER" id="PTHR11067">
    <property type="entry name" value="INOSINE TRIPHOSPHATE PYROPHOSPHATASE/HAM1 PROTEIN"/>
    <property type="match status" value="1"/>
</dbReference>
<name>A0A1G2DFZ1_9BACT</name>
<dbReference type="GO" id="GO:0047429">
    <property type="term" value="F:nucleoside triphosphate diphosphatase activity"/>
    <property type="evidence" value="ECO:0007669"/>
    <property type="project" value="InterPro"/>
</dbReference>
<dbReference type="Gene3D" id="3.90.950.10">
    <property type="match status" value="1"/>
</dbReference>
<comment type="caution">
    <text evidence="3">The sequence shown here is derived from an EMBL/GenBank/DDBJ whole genome shotgun (WGS) entry which is preliminary data.</text>
</comment>
<dbReference type="InterPro" id="IPR002637">
    <property type="entry name" value="RdgB/HAM1"/>
</dbReference>
<protein>
    <submittedName>
        <fullName evidence="3">Uncharacterized protein</fullName>
    </submittedName>
</protein>
<dbReference type="SUPFAM" id="SSF52972">
    <property type="entry name" value="ITPase-like"/>
    <property type="match status" value="1"/>
</dbReference>
<gene>
    <name evidence="3" type="ORF">A3D67_00310</name>
</gene>
<dbReference type="PANTHER" id="PTHR11067:SF9">
    <property type="entry name" value="INOSINE TRIPHOSPHATE PYROPHOSPHATASE"/>
    <property type="match status" value="1"/>
</dbReference>
<sequence length="200" mass="21763">MRVILATRNKSKLAQIGGIFTGTPFHVVGLDEVGVEGEVSEDGDTLRANALIKARFAWEKTHAWSMADDTGLFIDALSGEPGIHAARWAGEGKSTEDILAFTLAAIAHVPLARRTATFRTVAALISPEGNELFFSGSIPGILLVSPRTACQPNMPYSPLFVPEGSEKVWAEMDTKEENEVSHRGKAFRQLRDFLMEAHVS</sequence>
<comment type="similarity">
    <text evidence="1">Belongs to the HAM1 NTPase family.</text>
</comment>
<keyword evidence="2" id="KW-0378">Hydrolase</keyword>
<dbReference type="GO" id="GO:0009143">
    <property type="term" value="P:nucleoside triphosphate catabolic process"/>
    <property type="evidence" value="ECO:0007669"/>
    <property type="project" value="InterPro"/>
</dbReference>
<evidence type="ECO:0000313" key="3">
    <source>
        <dbReference type="EMBL" id="OGZ11871.1"/>
    </source>
</evidence>
<dbReference type="GO" id="GO:0005829">
    <property type="term" value="C:cytosol"/>
    <property type="evidence" value="ECO:0007669"/>
    <property type="project" value="TreeGrafter"/>
</dbReference>
<dbReference type="Proteomes" id="UP000178099">
    <property type="component" value="Unassembled WGS sequence"/>
</dbReference>
<proteinExistence type="inferred from homology"/>
<dbReference type="InterPro" id="IPR029001">
    <property type="entry name" value="ITPase-like_fam"/>
</dbReference>
<dbReference type="CDD" id="cd00515">
    <property type="entry name" value="HAM1"/>
    <property type="match status" value="1"/>
</dbReference>